<feature type="domain" description="Glycoside-hydrolase family GH114 TIM-barrel" evidence="2">
    <location>
        <begin position="37"/>
        <end position="250"/>
    </location>
</feature>
<gene>
    <name evidence="3" type="ORF">ACFPCV_01885</name>
</gene>
<dbReference type="InterPro" id="IPR017853">
    <property type="entry name" value="GH"/>
</dbReference>
<proteinExistence type="predicted"/>
<evidence type="ECO:0000313" key="3">
    <source>
        <dbReference type="EMBL" id="MFC4852237.1"/>
    </source>
</evidence>
<accession>A0ABV9RTC3</accession>
<organism evidence="3 4">
    <name type="scientific">Actinophytocola glycyrrhizae</name>
    <dbReference type="NCBI Taxonomy" id="2044873"/>
    <lineage>
        <taxon>Bacteria</taxon>
        <taxon>Bacillati</taxon>
        <taxon>Actinomycetota</taxon>
        <taxon>Actinomycetes</taxon>
        <taxon>Pseudonocardiales</taxon>
        <taxon>Pseudonocardiaceae</taxon>
    </lineage>
</organism>
<protein>
    <submittedName>
        <fullName evidence="3">Endo alpha-1,4 polygalactosaminidase</fullName>
    </submittedName>
</protein>
<name>A0ABV9RTC3_9PSEU</name>
<comment type="caution">
    <text evidence="3">The sequence shown here is derived from an EMBL/GenBank/DDBJ whole genome shotgun (WGS) entry which is preliminary data.</text>
</comment>
<dbReference type="Proteomes" id="UP001595859">
    <property type="component" value="Unassembled WGS sequence"/>
</dbReference>
<evidence type="ECO:0000313" key="4">
    <source>
        <dbReference type="Proteomes" id="UP001595859"/>
    </source>
</evidence>
<dbReference type="InterPro" id="IPR013785">
    <property type="entry name" value="Aldolase_TIM"/>
</dbReference>
<feature type="chain" id="PRO_5046045780" evidence="1">
    <location>
        <begin position="21"/>
        <end position="263"/>
    </location>
</feature>
<sequence length="263" mass="27937">MMSAVAHLLSAVALLGACTAAPGEEEAIPLPPPHAAWDYQIGGAYDPPDGVEVVGRDHGDDPAAGLYNICYVNAFQAQPGAEDEWGDLLLRDADGDVVYDEDWGEAVLDTSTGARRAGIAAKVNAWVDECADKGFQAVEPDNYDSFTRVPDELLSAGDNQALIRLLSAHAHNRGLAIAQKNTAELAGARETNGLDFAVVEECGHHDGECGRYTEAFGDHVVIVEYTTDGLDRACAGWADELSIVLRDVDVSAPDDEGYVYGTC</sequence>
<dbReference type="Gene3D" id="3.20.20.70">
    <property type="entry name" value="Aldolase class I"/>
    <property type="match status" value="1"/>
</dbReference>
<dbReference type="SUPFAM" id="SSF51445">
    <property type="entry name" value="(Trans)glycosidases"/>
    <property type="match status" value="1"/>
</dbReference>
<evidence type="ECO:0000259" key="2">
    <source>
        <dbReference type="Pfam" id="PF03537"/>
    </source>
</evidence>
<keyword evidence="1" id="KW-0732">Signal</keyword>
<keyword evidence="4" id="KW-1185">Reference proteome</keyword>
<dbReference type="Pfam" id="PF03537">
    <property type="entry name" value="Glyco_hydro_114"/>
    <property type="match status" value="1"/>
</dbReference>
<dbReference type="PANTHER" id="PTHR35273">
    <property type="entry name" value="ALPHA-1,4 POLYGALACTOSAMINIDASE, PUTATIVE (AFU_ORTHOLOGUE AFUA_3G07890)-RELATED"/>
    <property type="match status" value="1"/>
</dbReference>
<dbReference type="PANTHER" id="PTHR35273:SF2">
    <property type="entry name" value="ALPHA-GALACTOSIDASE"/>
    <property type="match status" value="1"/>
</dbReference>
<reference evidence="4" key="1">
    <citation type="journal article" date="2019" name="Int. J. Syst. Evol. Microbiol.">
        <title>The Global Catalogue of Microorganisms (GCM) 10K type strain sequencing project: providing services to taxonomists for standard genome sequencing and annotation.</title>
        <authorList>
            <consortium name="The Broad Institute Genomics Platform"/>
            <consortium name="The Broad Institute Genome Sequencing Center for Infectious Disease"/>
            <person name="Wu L."/>
            <person name="Ma J."/>
        </authorList>
    </citation>
    <scope>NUCLEOTIDE SEQUENCE [LARGE SCALE GENOMIC DNA]</scope>
    <source>
        <strain evidence="4">ZS-22-S1</strain>
    </source>
</reference>
<evidence type="ECO:0000256" key="1">
    <source>
        <dbReference type="SAM" id="SignalP"/>
    </source>
</evidence>
<feature type="signal peptide" evidence="1">
    <location>
        <begin position="1"/>
        <end position="20"/>
    </location>
</feature>
<dbReference type="EMBL" id="JBHSIS010000002">
    <property type="protein sequence ID" value="MFC4852237.1"/>
    <property type="molecule type" value="Genomic_DNA"/>
</dbReference>
<dbReference type="InterPro" id="IPR004352">
    <property type="entry name" value="GH114_TIM-barrel"/>
</dbReference>